<dbReference type="InterPro" id="IPR017853">
    <property type="entry name" value="GH"/>
</dbReference>
<proteinExistence type="inferred from homology"/>
<keyword evidence="2" id="KW-0378">Hydrolase</keyword>
<dbReference type="SUPFAM" id="SSF51445">
    <property type="entry name" value="(Trans)glycosidases"/>
    <property type="match status" value="1"/>
</dbReference>
<dbReference type="GO" id="GO:0008422">
    <property type="term" value="F:beta-glucosidase activity"/>
    <property type="evidence" value="ECO:0007669"/>
    <property type="project" value="TreeGrafter"/>
</dbReference>
<dbReference type="Gene3D" id="3.20.20.80">
    <property type="entry name" value="Glycosidases"/>
    <property type="match status" value="1"/>
</dbReference>
<evidence type="ECO:0000256" key="3">
    <source>
        <dbReference type="ARBA" id="ARBA00023295"/>
    </source>
</evidence>
<evidence type="ECO:0000256" key="5">
    <source>
        <dbReference type="RuleBase" id="RU003690"/>
    </source>
</evidence>
<keyword evidence="7" id="KW-1185">Reference proteome</keyword>
<dbReference type="PANTHER" id="PTHR10353">
    <property type="entry name" value="GLYCOSYL HYDROLASE"/>
    <property type="match status" value="1"/>
</dbReference>
<dbReference type="Proteomes" id="UP000051859">
    <property type="component" value="Unassembled WGS sequence"/>
</dbReference>
<comment type="similarity">
    <text evidence="1 5">Belongs to the glycosyl hydrolase 1 family.</text>
</comment>
<dbReference type="AlphaFoldDB" id="A0A0R2L007"/>
<evidence type="ECO:0000313" key="6">
    <source>
        <dbReference type="EMBL" id="KRN95026.1"/>
    </source>
</evidence>
<protein>
    <submittedName>
        <fullName evidence="6">6-phospho-beta-glucosidase</fullName>
    </submittedName>
</protein>
<dbReference type="EMBL" id="JQBX01000002">
    <property type="protein sequence ID" value="KRN95026.1"/>
    <property type="molecule type" value="Genomic_DNA"/>
</dbReference>
<reference evidence="6 7" key="1">
    <citation type="journal article" date="2015" name="Genome Announc.">
        <title>Expanding the biotechnology potential of lactobacilli through comparative genomics of 213 strains and associated genera.</title>
        <authorList>
            <person name="Sun Z."/>
            <person name="Harris H.M."/>
            <person name="McCann A."/>
            <person name="Guo C."/>
            <person name="Argimon S."/>
            <person name="Zhang W."/>
            <person name="Yang X."/>
            <person name="Jeffery I.B."/>
            <person name="Cooney J.C."/>
            <person name="Kagawa T.F."/>
            <person name="Liu W."/>
            <person name="Song Y."/>
            <person name="Salvetti E."/>
            <person name="Wrobel A."/>
            <person name="Rasinkangas P."/>
            <person name="Parkhill J."/>
            <person name="Rea M.C."/>
            <person name="O'Sullivan O."/>
            <person name="Ritari J."/>
            <person name="Douillard F.P."/>
            <person name="Paul Ross R."/>
            <person name="Yang R."/>
            <person name="Briner A.E."/>
            <person name="Felis G.E."/>
            <person name="de Vos W.M."/>
            <person name="Barrangou R."/>
            <person name="Klaenhammer T.R."/>
            <person name="Caufield P.W."/>
            <person name="Cui Y."/>
            <person name="Zhang H."/>
            <person name="O'Toole P.W."/>
        </authorList>
    </citation>
    <scope>NUCLEOTIDE SEQUENCE [LARGE SCALE GENOMIC DNA]</scope>
    <source>
        <strain evidence="6 7">DSM 18001</strain>
    </source>
</reference>
<evidence type="ECO:0000313" key="7">
    <source>
        <dbReference type="Proteomes" id="UP000051859"/>
    </source>
</evidence>
<dbReference type="InterPro" id="IPR001360">
    <property type="entry name" value="Glyco_hydro_1"/>
</dbReference>
<dbReference type="PATRIC" id="fig|331679.3.peg.823"/>
<evidence type="ECO:0000256" key="4">
    <source>
        <dbReference type="PROSITE-ProRule" id="PRU10055"/>
    </source>
</evidence>
<dbReference type="GO" id="GO:0005829">
    <property type="term" value="C:cytosol"/>
    <property type="evidence" value="ECO:0007669"/>
    <property type="project" value="TreeGrafter"/>
</dbReference>
<feature type="active site" description="Nucleophile" evidence="4">
    <location>
        <position position="170"/>
    </location>
</feature>
<gene>
    <name evidence="6" type="ORF">IV81_GL000818</name>
</gene>
<dbReference type="Pfam" id="PF00232">
    <property type="entry name" value="Glyco_hydro_1"/>
    <property type="match status" value="1"/>
</dbReference>
<organism evidence="6 7">
    <name type="scientific">Pediococcus stilesii</name>
    <dbReference type="NCBI Taxonomy" id="331679"/>
    <lineage>
        <taxon>Bacteria</taxon>
        <taxon>Bacillati</taxon>
        <taxon>Bacillota</taxon>
        <taxon>Bacilli</taxon>
        <taxon>Lactobacillales</taxon>
        <taxon>Lactobacillaceae</taxon>
        <taxon>Pediococcus</taxon>
    </lineage>
</organism>
<evidence type="ECO:0000256" key="1">
    <source>
        <dbReference type="ARBA" id="ARBA00010838"/>
    </source>
</evidence>
<dbReference type="PANTHER" id="PTHR10353:SF122">
    <property type="entry name" value="6-PHOSPHO-BETA-GLUCOSIDASE ASCB-RELATED"/>
    <property type="match status" value="1"/>
</dbReference>
<accession>A0A0R2L007</accession>
<sequence length="221" mass="24826">MVCHVGRSNGFTATAIDRAGIDNSGGETAPRYATSYGIDSDPQNQLATMQNQQMFNFFCADVQVRGKYPSYTKRLYRDFKVDESRLDISKEDLKWISDYPVDYIGFSYYMSNAVDVTTVDPEKTGGNMLGGVKNPFLEESEWGWQIDPTGLRIGLNELYDRYQVPLFVVENGLGAKDQVEKDGSINDDYRISYLKKHIEAIEAAVNEDGVDLIGYTPLGLH</sequence>
<evidence type="ECO:0000256" key="2">
    <source>
        <dbReference type="ARBA" id="ARBA00022801"/>
    </source>
</evidence>
<keyword evidence="3" id="KW-0326">Glycosidase</keyword>
<name>A0A0R2L007_9LACO</name>
<dbReference type="GO" id="GO:0016052">
    <property type="term" value="P:carbohydrate catabolic process"/>
    <property type="evidence" value="ECO:0007669"/>
    <property type="project" value="TreeGrafter"/>
</dbReference>
<dbReference type="PROSITE" id="PS00572">
    <property type="entry name" value="GLYCOSYL_HYDROL_F1_1"/>
    <property type="match status" value="1"/>
</dbReference>
<comment type="caution">
    <text evidence="6">The sequence shown here is derived from an EMBL/GenBank/DDBJ whole genome shotgun (WGS) entry which is preliminary data.</text>
</comment>
<dbReference type="PRINTS" id="PR00131">
    <property type="entry name" value="GLHYDRLASE1"/>
</dbReference>
<dbReference type="InterPro" id="IPR018120">
    <property type="entry name" value="Glyco_hydro_1_AS"/>
</dbReference>
<dbReference type="STRING" id="331679.IV81_GL000818"/>